<dbReference type="SUPFAM" id="SSF51735">
    <property type="entry name" value="NAD(P)-binding Rossmann-fold domains"/>
    <property type="match status" value="1"/>
</dbReference>
<dbReference type="Pfam" id="PF13561">
    <property type="entry name" value="adh_short_C2"/>
    <property type="match status" value="1"/>
</dbReference>
<evidence type="ECO:0000256" key="1">
    <source>
        <dbReference type="ARBA" id="ARBA00006484"/>
    </source>
</evidence>
<gene>
    <name evidence="4" type="ORF">K431DRAFT_288069</name>
</gene>
<evidence type="ECO:0000313" key="4">
    <source>
        <dbReference type="EMBL" id="KAF2718021.1"/>
    </source>
</evidence>
<accession>A0A9P4UM63</accession>
<dbReference type="InterPro" id="IPR020904">
    <property type="entry name" value="Sc_DH/Rdtase_CS"/>
</dbReference>
<proteinExistence type="inferred from homology"/>
<sequence>MTTTVPAPLAGKIAIVTGGSKGIGAGIAITFAKQGCTHIAITYKSDPAGAEETCKAMTAVSPSIKTFSVAASVEDTEFGTKVVQGALEGLGVDHIDIAVSSAAIVNVESFPSVADMTFESWNKVITGEAWAPFTLARAAVEIGKMPHGGRIIMLSSASSKIANGDPLTSYSVGKAAMEAVVRNMSAVYGIQKGITVNSISVGATLTATMQSFVDKSGPEFEAYVKGFSVLKRLGEVQEVADIVAFVASPQASWIVGNSVPANGGSLLAVQG</sequence>
<dbReference type="InterPro" id="IPR036291">
    <property type="entry name" value="NAD(P)-bd_dom_sf"/>
</dbReference>
<evidence type="ECO:0000256" key="2">
    <source>
        <dbReference type="ARBA" id="ARBA00022857"/>
    </source>
</evidence>
<evidence type="ECO:0000313" key="5">
    <source>
        <dbReference type="Proteomes" id="UP000799441"/>
    </source>
</evidence>
<dbReference type="Proteomes" id="UP000799441">
    <property type="component" value="Unassembled WGS sequence"/>
</dbReference>
<organism evidence="4 5">
    <name type="scientific">Polychaeton citri CBS 116435</name>
    <dbReference type="NCBI Taxonomy" id="1314669"/>
    <lineage>
        <taxon>Eukaryota</taxon>
        <taxon>Fungi</taxon>
        <taxon>Dikarya</taxon>
        <taxon>Ascomycota</taxon>
        <taxon>Pezizomycotina</taxon>
        <taxon>Dothideomycetes</taxon>
        <taxon>Dothideomycetidae</taxon>
        <taxon>Capnodiales</taxon>
        <taxon>Capnodiaceae</taxon>
        <taxon>Polychaeton</taxon>
    </lineage>
</organism>
<dbReference type="EMBL" id="MU003832">
    <property type="protein sequence ID" value="KAF2718021.1"/>
    <property type="molecule type" value="Genomic_DNA"/>
</dbReference>
<dbReference type="PROSITE" id="PS00061">
    <property type="entry name" value="ADH_SHORT"/>
    <property type="match status" value="1"/>
</dbReference>
<dbReference type="AlphaFoldDB" id="A0A9P4UM63"/>
<dbReference type="OrthoDB" id="47007at2759"/>
<name>A0A9P4UM63_9PEZI</name>
<dbReference type="Gene3D" id="3.40.50.720">
    <property type="entry name" value="NAD(P)-binding Rossmann-like Domain"/>
    <property type="match status" value="1"/>
</dbReference>
<keyword evidence="3" id="KW-0560">Oxidoreductase</keyword>
<keyword evidence="5" id="KW-1185">Reference proteome</keyword>
<dbReference type="GO" id="GO:0016614">
    <property type="term" value="F:oxidoreductase activity, acting on CH-OH group of donors"/>
    <property type="evidence" value="ECO:0007669"/>
    <property type="project" value="UniProtKB-ARBA"/>
</dbReference>
<evidence type="ECO:0000256" key="3">
    <source>
        <dbReference type="ARBA" id="ARBA00023002"/>
    </source>
</evidence>
<comment type="similarity">
    <text evidence="1">Belongs to the short-chain dehydrogenases/reductases (SDR) family.</text>
</comment>
<dbReference type="InterPro" id="IPR002347">
    <property type="entry name" value="SDR_fam"/>
</dbReference>
<comment type="caution">
    <text evidence="4">The sequence shown here is derived from an EMBL/GenBank/DDBJ whole genome shotgun (WGS) entry which is preliminary data.</text>
</comment>
<dbReference type="PANTHER" id="PTHR48107">
    <property type="entry name" value="NADPH-DEPENDENT ALDEHYDE REDUCTASE-LIKE PROTEIN, CHLOROPLASTIC-RELATED"/>
    <property type="match status" value="1"/>
</dbReference>
<dbReference type="PRINTS" id="PR00081">
    <property type="entry name" value="GDHRDH"/>
</dbReference>
<protein>
    <submittedName>
        <fullName evidence="4">NAD(P)-binding protein</fullName>
    </submittedName>
</protein>
<reference evidence="4" key="1">
    <citation type="journal article" date="2020" name="Stud. Mycol.">
        <title>101 Dothideomycetes genomes: a test case for predicting lifestyles and emergence of pathogens.</title>
        <authorList>
            <person name="Haridas S."/>
            <person name="Albert R."/>
            <person name="Binder M."/>
            <person name="Bloem J."/>
            <person name="Labutti K."/>
            <person name="Salamov A."/>
            <person name="Andreopoulos B."/>
            <person name="Baker S."/>
            <person name="Barry K."/>
            <person name="Bills G."/>
            <person name="Bluhm B."/>
            <person name="Cannon C."/>
            <person name="Castanera R."/>
            <person name="Culley D."/>
            <person name="Daum C."/>
            <person name="Ezra D."/>
            <person name="Gonzalez J."/>
            <person name="Henrissat B."/>
            <person name="Kuo A."/>
            <person name="Liang C."/>
            <person name="Lipzen A."/>
            <person name="Lutzoni F."/>
            <person name="Magnuson J."/>
            <person name="Mondo S."/>
            <person name="Nolan M."/>
            <person name="Ohm R."/>
            <person name="Pangilinan J."/>
            <person name="Park H.-J."/>
            <person name="Ramirez L."/>
            <person name="Alfaro M."/>
            <person name="Sun H."/>
            <person name="Tritt A."/>
            <person name="Yoshinaga Y."/>
            <person name="Zwiers L.-H."/>
            <person name="Turgeon B."/>
            <person name="Goodwin S."/>
            <person name="Spatafora J."/>
            <person name="Crous P."/>
            <person name="Grigoriev I."/>
        </authorList>
    </citation>
    <scope>NUCLEOTIDE SEQUENCE</scope>
    <source>
        <strain evidence="4">CBS 116435</strain>
    </source>
</reference>
<keyword evidence="2" id="KW-0521">NADP</keyword>